<dbReference type="Gene3D" id="2.60.410.10">
    <property type="entry name" value="D-Ala-D-Ala carboxypeptidase, C-terminal domain"/>
    <property type="match status" value="1"/>
</dbReference>
<gene>
    <name evidence="16" type="ORF">SAMN05192530_103432</name>
</gene>
<evidence type="ECO:0000313" key="16">
    <source>
        <dbReference type="EMBL" id="SDO12187.1"/>
    </source>
</evidence>
<keyword evidence="6" id="KW-0645">Protease</keyword>
<protein>
    <recommendedName>
        <fullName evidence="4">serine-type D-Ala-D-Ala carboxypeptidase</fullName>
        <ecNumber evidence="4">3.4.16.4</ecNumber>
    </recommendedName>
</protein>
<dbReference type="Proteomes" id="UP000198793">
    <property type="component" value="Unassembled WGS sequence"/>
</dbReference>
<evidence type="ECO:0000259" key="15">
    <source>
        <dbReference type="SMART" id="SM00936"/>
    </source>
</evidence>
<dbReference type="InterPro" id="IPR012338">
    <property type="entry name" value="Beta-lactam/transpept-like"/>
</dbReference>
<keyword evidence="8" id="KW-0378">Hydrolase</keyword>
<name>A0A1H0GZ58_9HYPH</name>
<dbReference type="GO" id="GO:0071555">
    <property type="term" value="P:cell wall organization"/>
    <property type="evidence" value="ECO:0007669"/>
    <property type="project" value="UniProtKB-KW"/>
</dbReference>
<dbReference type="GO" id="GO:0006508">
    <property type="term" value="P:proteolysis"/>
    <property type="evidence" value="ECO:0007669"/>
    <property type="project" value="UniProtKB-KW"/>
</dbReference>
<feature type="chain" id="PRO_5011787670" description="serine-type D-Ala-D-Ala carboxypeptidase" evidence="14">
    <location>
        <begin position="27"/>
        <end position="394"/>
    </location>
</feature>
<feature type="domain" description="Peptidase S11 D-Ala-D-Ala carboxypeptidase A C-terminal" evidence="15">
    <location>
        <begin position="282"/>
        <end position="372"/>
    </location>
</feature>
<dbReference type="EMBL" id="FNIT01000003">
    <property type="protein sequence ID" value="SDO12187.1"/>
    <property type="molecule type" value="Genomic_DNA"/>
</dbReference>
<evidence type="ECO:0000256" key="7">
    <source>
        <dbReference type="ARBA" id="ARBA00022729"/>
    </source>
</evidence>
<evidence type="ECO:0000256" key="10">
    <source>
        <dbReference type="ARBA" id="ARBA00022984"/>
    </source>
</evidence>
<evidence type="ECO:0000256" key="9">
    <source>
        <dbReference type="ARBA" id="ARBA00022960"/>
    </source>
</evidence>
<dbReference type="EC" id="3.4.16.4" evidence="4"/>
<feature type="signal peptide" evidence="14">
    <location>
        <begin position="1"/>
        <end position="26"/>
    </location>
</feature>
<dbReference type="InterPro" id="IPR001967">
    <property type="entry name" value="Peptidase_S11_N"/>
</dbReference>
<dbReference type="SUPFAM" id="SSF69189">
    <property type="entry name" value="Penicillin-binding protein associated domain"/>
    <property type="match status" value="1"/>
</dbReference>
<sequence>MKADGRRCIALMFAGVLVVSPAVTLAQDDKPFAIETPATTALVLDVETGTVLFEKSASERFEPASLAKIMTVETVLSALDKGEVTAQTAFPVSDHAWRSGGAPSRTATMFAAVRSTVPVDALLRGVMVQGANDAAIILGEGIAGTESAFAVRMNERASEIGLADSHFVNATGLPAEGQFTTARDVAQLSLRMRQDYPAWYGIYAQPEFEWNKILQRNRNPLLRGTSNATGLATGFAEGQGYSIAALAEDGPRGTIAVLSGLTSDAVRTKETERLLAWARDSFERRILFTQILPVGTANVFGGFETSVPLLVKSDVVAFVPKGRPDLVRAEIRYDGPLHAPVEQNARVGTLHITIDGKPALDTELFAGKTIHQGTFSMRAMDAAQEIAFGWIRKL</sequence>
<evidence type="ECO:0000313" key="17">
    <source>
        <dbReference type="Proteomes" id="UP000198793"/>
    </source>
</evidence>
<dbReference type="SUPFAM" id="SSF56601">
    <property type="entry name" value="beta-lactamase/transpeptidase-like"/>
    <property type="match status" value="1"/>
</dbReference>
<dbReference type="InterPro" id="IPR037167">
    <property type="entry name" value="Peptidase_S11_C_sf"/>
</dbReference>
<dbReference type="GO" id="GO:0008360">
    <property type="term" value="P:regulation of cell shape"/>
    <property type="evidence" value="ECO:0007669"/>
    <property type="project" value="UniProtKB-KW"/>
</dbReference>
<keyword evidence="17" id="KW-1185">Reference proteome</keyword>
<dbReference type="InterPro" id="IPR012907">
    <property type="entry name" value="Peptidase_S11_C"/>
</dbReference>
<dbReference type="Pfam" id="PF07943">
    <property type="entry name" value="PBP5_C"/>
    <property type="match status" value="1"/>
</dbReference>
<comment type="function">
    <text evidence="1">Removes C-terminal D-alanyl residues from sugar-peptide cell wall precursors.</text>
</comment>
<comment type="catalytic activity">
    <reaction evidence="12">
        <text>Preferential cleavage: (Ac)2-L-Lys-D-Ala-|-D-Ala. Also transpeptidation of peptidyl-alanyl moieties that are N-acyl substituents of D-alanine.</text>
        <dbReference type="EC" id="3.4.16.4"/>
    </reaction>
</comment>
<dbReference type="Gene3D" id="3.40.710.10">
    <property type="entry name" value="DD-peptidase/beta-lactamase superfamily"/>
    <property type="match status" value="1"/>
</dbReference>
<comment type="similarity">
    <text evidence="3 13">Belongs to the peptidase S11 family.</text>
</comment>
<proteinExistence type="inferred from homology"/>
<evidence type="ECO:0000256" key="6">
    <source>
        <dbReference type="ARBA" id="ARBA00022670"/>
    </source>
</evidence>
<dbReference type="GO" id="GO:0009252">
    <property type="term" value="P:peptidoglycan biosynthetic process"/>
    <property type="evidence" value="ECO:0007669"/>
    <property type="project" value="UniProtKB-UniPathway"/>
</dbReference>
<dbReference type="AlphaFoldDB" id="A0A1H0GZ58"/>
<dbReference type="GO" id="GO:0009002">
    <property type="term" value="F:serine-type D-Ala-D-Ala carboxypeptidase activity"/>
    <property type="evidence" value="ECO:0007669"/>
    <property type="project" value="UniProtKB-EC"/>
</dbReference>
<dbReference type="STRING" id="1166073.SAMN05192530_103432"/>
<dbReference type="InterPro" id="IPR018044">
    <property type="entry name" value="Peptidase_S11"/>
</dbReference>
<evidence type="ECO:0000256" key="3">
    <source>
        <dbReference type="ARBA" id="ARBA00007164"/>
    </source>
</evidence>
<evidence type="ECO:0000256" key="11">
    <source>
        <dbReference type="ARBA" id="ARBA00023316"/>
    </source>
</evidence>
<keyword evidence="10" id="KW-0573">Peptidoglycan synthesis</keyword>
<evidence type="ECO:0000256" key="12">
    <source>
        <dbReference type="ARBA" id="ARBA00034000"/>
    </source>
</evidence>
<dbReference type="UniPathway" id="UPA00219"/>
<evidence type="ECO:0000256" key="2">
    <source>
        <dbReference type="ARBA" id="ARBA00004752"/>
    </source>
</evidence>
<keyword evidence="7 14" id="KW-0732">Signal</keyword>
<reference evidence="16 17" key="1">
    <citation type="submission" date="2016-10" db="EMBL/GenBank/DDBJ databases">
        <authorList>
            <person name="de Groot N.N."/>
        </authorList>
    </citation>
    <scope>NUCLEOTIDE SEQUENCE [LARGE SCALE GENOMIC DNA]</scope>
    <source>
        <strain evidence="17">L7-484,KACC 16230,DSM 25025</strain>
    </source>
</reference>
<evidence type="ECO:0000256" key="13">
    <source>
        <dbReference type="RuleBase" id="RU004016"/>
    </source>
</evidence>
<evidence type="ECO:0000256" key="8">
    <source>
        <dbReference type="ARBA" id="ARBA00022801"/>
    </source>
</evidence>
<keyword evidence="9" id="KW-0133">Cell shape</keyword>
<comment type="pathway">
    <text evidence="2">Cell wall biogenesis; peptidoglycan biosynthesis.</text>
</comment>
<dbReference type="PANTHER" id="PTHR21581:SF6">
    <property type="entry name" value="TRAFFICKING PROTEIN PARTICLE COMPLEX SUBUNIT 12"/>
    <property type="match status" value="1"/>
</dbReference>
<organism evidence="16 17">
    <name type="scientific">Aureimonas jatrophae</name>
    <dbReference type="NCBI Taxonomy" id="1166073"/>
    <lineage>
        <taxon>Bacteria</taxon>
        <taxon>Pseudomonadati</taxon>
        <taxon>Pseudomonadota</taxon>
        <taxon>Alphaproteobacteria</taxon>
        <taxon>Hyphomicrobiales</taxon>
        <taxon>Aurantimonadaceae</taxon>
        <taxon>Aureimonas</taxon>
    </lineage>
</organism>
<evidence type="ECO:0000256" key="1">
    <source>
        <dbReference type="ARBA" id="ARBA00003217"/>
    </source>
</evidence>
<evidence type="ECO:0000256" key="4">
    <source>
        <dbReference type="ARBA" id="ARBA00012448"/>
    </source>
</evidence>
<evidence type="ECO:0000256" key="5">
    <source>
        <dbReference type="ARBA" id="ARBA00022645"/>
    </source>
</evidence>
<dbReference type="InterPro" id="IPR015956">
    <property type="entry name" value="Peniciliin-bd_prot_C_sf"/>
</dbReference>
<evidence type="ECO:0000256" key="14">
    <source>
        <dbReference type="SAM" id="SignalP"/>
    </source>
</evidence>
<dbReference type="PANTHER" id="PTHR21581">
    <property type="entry name" value="D-ALANYL-D-ALANINE CARBOXYPEPTIDASE"/>
    <property type="match status" value="1"/>
</dbReference>
<accession>A0A1H0GZ58</accession>
<keyword evidence="5 16" id="KW-0121">Carboxypeptidase</keyword>
<dbReference type="Pfam" id="PF00768">
    <property type="entry name" value="Peptidase_S11"/>
    <property type="match status" value="1"/>
</dbReference>
<dbReference type="SMART" id="SM00936">
    <property type="entry name" value="PBP5_C"/>
    <property type="match status" value="1"/>
</dbReference>
<keyword evidence="11" id="KW-0961">Cell wall biogenesis/degradation</keyword>
<dbReference type="PRINTS" id="PR00725">
    <property type="entry name" value="DADACBPTASE1"/>
</dbReference>